<evidence type="ECO:0000256" key="1">
    <source>
        <dbReference type="ARBA" id="ARBA00022679"/>
    </source>
</evidence>
<dbReference type="GO" id="GO:0016747">
    <property type="term" value="F:acyltransferase activity, transferring groups other than amino-acyl groups"/>
    <property type="evidence" value="ECO:0007669"/>
    <property type="project" value="InterPro"/>
</dbReference>
<gene>
    <name evidence="4" type="ORF">SAMN04489717_5411</name>
</gene>
<dbReference type="Pfam" id="PF00583">
    <property type="entry name" value="Acetyltransf_1"/>
    <property type="match status" value="1"/>
</dbReference>
<dbReference type="EMBL" id="LT629732">
    <property type="protein sequence ID" value="SDT19051.1"/>
    <property type="molecule type" value="Genomic_DNA"/>
</dbReference>
<evidence type="ECO:0000259" key="3">
    <source>
        <dbReference type="PROSITE" id="PS51186"/>
    </source>
</evidence>
<keyword evidence="2" id="KW-0012">Acyltransferase</keyword>
<protein>
    <submittedName>
        <fullName evidence="4">Acetyltransferase (GNAT) family protein</fullName>
    </submittedName>
</protein>
<organism evidence="4 5">
    <name type="scientific">Actinopolymorpha singaporensis</name>
    <dbReference type="NCBI Taxonomy" id="117157"/>
    <lineage>
        <taxon>Bacteria</taxon>
        <taxon>Bacillati</taxon>
        <taxon>Actinomycetota</taxon>
        <taxon>Actinomycetes</taxon>
        <taxon>Propionibacteriales</taxon>
        <taxon>Actinopolymorphaceae</taxon>
        <taxon>Actinopolymorpha</taxon>
    </lineage>
</organism>
<keyword evidence="5" id="KW-1185">Reference proteome</keyword>
<sequence>MNDQPGAVDGPRLSGFRPTLSRMTLHDVGGVVFRVADSRVAAAVTLLYERATARRLGATEPVVADRRLVEVVRARLDAPRTVVVVGERAAETVACCFGSPLRSADGVRGVPSEVEAHLSLVAVAPPYWGLGYGRAVLAFAERALVAAGYQGAQLHVQAANVRARKLYERCGWTLLGPGEPHKDGPQVVYGKRLRDGGVP</sequence>
<dbReference type="InterPro" id="IPR000182">
    <property type="entry name" value="GNAT_dom"/>
</dbReference>
<dbReference type="Gene3D" id="3.40.630.30">
    <property type="match status" value="1"/>
</dbReference>
<dbReference type="PROSITE" id="PS51186">
    <property type="entry name" value="GNAT"/>
    <property type="match status" value="1"/>
</dbReference>
<reference evidence="4 5" key="1">
    <citation type="submission" date="2016-10" db="EMBL/GenBank/DDBJ databases">
        <authorList>
            <person name="de Groot N.N."/>
        </authorList>
    </citation>
    <scope>NUCLEOTIDE SEQUENCE [LARGE SCALE GENOMIC DNA]</scope>
    <source>
        <strain evidence="4 5">DSM 22024</strain>
    </source>
</reference>
<evidence type="ECO:0000256" key="2">
    <source>
        <dbReference type="ARBA" id="ARBA00023315"/>
    </source>
</evidence>
<dbReference type="AlphaFoldDB" id="A0A1H1YCD6"/>
<name>A0A1H1YCD6_9ACTN</name>
<dbReference type="CDD" id="cd04301">
    <property type="entry name" value="NAT_SF"/>
    <property type="match status" value="1"/>
</dbReference>
<evidence type="ECO:0000313" key="5">
    <source>
        <dbReference type="Proteomes" id="UP000198983"/>
    </source>
</evidence>
<dbReference type="PANTHER" id="PTHR43420">
    <property type="entry name" value="ACETYLTRANSFERASE"/>
    <property type="match status" value="1"/>
</dbReference>
<dbReference type="SUPFAM" id="SSF55729">
    <property type="entry name" value="Acyl-CoA N-acyltransferases (Nat)"/>
    <property type="match status" value="1"/>
</dbReference>
<proteinExistence type="predicted"/>
<accession>A0A1H1YCD6</accession>
<feature type="domain" description="N-acetyltransferase" evidence="3">
    <location>
        <begin position="46"/>
        <end position="194"/>
    </location>
</feature>
<keyword evidence="1 4" id="KW-0808">Transferase</keyword>
<dbReference type="InterPro" id="IPR016181">
    <property type="entry name" value="Acyl_CoA_acyltransferase"/>
</dbReference>
<evidence type="ECO:0000313" key="4">
    <source>
        <dbReference type="EMBL" id="SDT19051.1"/>
    </source>
</evidence>
<dbReference type="Proteomes" id="UP000198983">
    <property type="component" value="Chromosome I"/>
</dbReference>
<dbReference type="InterPro" id="IPR050680">
    <property type="entry name" value="YpeA/RimI_acetyltransf"/>
</dbReference>